<evidence type="ECO:0000256" key="1">
    <source>
        <dbReference type="SAM" id="Phobius"/>
    </source>
</evidence>
<evidence type="ECO:0000313" key="3">
    <source>
        <dbReference type="EMBL" id="MBT1689562.1"/>
    </source>
</evidence>
<keyword evidence="1" id="KW-1133">Transmembrane helix</keyword>
<accession>A0AAP2DHN6</accession>
<evidence type="ECO:0000313" key="4">
    <source>
        <dbReference type="Proteomes" id="UP001319180"/>
    </source>
</evidence>
<comment type="caution">
    <text evidence="3">The sequence shown here is derived from an EMBL/GenBank/DDBJ whole genome shotgun (WGS) entry which is preliminary data.</text>
</comment>
<feature type="transmembrane region" description="Helical" evidence="1">
    <location>
        <begin position="337"/>
        <end position="356"/>
    </location>
</feature>
<keyword evidence="1" id="KW-0472">Membrane</keyword>
<gene>
    <name evidence="3" type="ORF">KK078_23565</name>
</gene>
<keyword evidence="1" id="KW-0812">Transmembrane</keyword>
<dbReference type="AlphaFoldDB" id="A0AAP2DHN6"/>
<dbReference type="RefSeq" id="WP_254092784.1">
    <property type="nucleotide sequence ID" value="NZ_JAHESC010000043.1"/>
</dbReference>
<name>A0AAP2DHN6_9BACT</name>
<feature type="signal peptide" evidence="2">
    <location>
        <begin position="1"/>
        <end position="20"/>
    </location>
</feature>
<protein>
    <recommendedName>
        <fullName evidence="5">Transmembrane protein</fullName>
    </recommendedName>
</protein>
<sequence>MKFRINIIYFLLCLSALLSACEQDIAMETTVYPDGSLDKTIHIAQTEDHKIIKAINARPDNTVEVTHSDTIENIFGLRVEDGWAVATRMIPEVDSITLYAFSRHFSSVHEANAALATPVDTLFRVTSSFEKKFRWFYTYLYYADTYHAINRLDYPITNYVTPEDYSFIDRLPAEGKKITPADSIYLAHLHDKLFGDYSLRALYEQYYDLTVKLMQENHVEDRWYDTLRAHKESILRDVVSRHDISENYMVDTLDSLGIPLSSAQLSTIRQALLKAMDSKLSFMSVASDATYRHQINMPWGVVRTNADSISGNQLFWNPPSIKFLIKDHTFYAEARQLNYWAVAVSGGVIILTVFLFTRRRRA</sequence>
<keyword evidence="2" id="KW-0732">Signal</keyword>
<dbReference type="EMBL" id="JAHESC010000043">
    <property type="protein sequence ID" value="MBT1689562.1"/>
    <property type="molecule type" value="Genomic_DNA"/>
</dbReference>
<organism evidence="3 4">
    <name type="scientific">Dawidia soli</name>
    <dbReference type="NCBI Taxonomy" id="2782352"/>
    <lineage>
        <taxon>Bacteria</taxon>
        <taxon>Pseudomonadati</taxon>
        <taxon>Bacteroidota</taxon>
        <taxon>Cytophagia</taxon>
        <taxon>Cytophagales</taxon>
        <taxon>Chryseotaleaceae</taxon>
        <taxon>Dawidia</taxon>
    </lineage>
</organism>
<reference evidence="3 4" key="1">
    <citation type="submission" date="2021-05" db="EMBL/GenBank/DDBJ databases">
        <title>A Polyphasic approach of four new species of the genus Ohtaekwangia: Ohtaekwangia histidinii sp. nov., Ohtaekwangia cretensis sp. nov., Ohtaekwangia indiensis sp. nov., Ohtaekwangia reichenbachii sp. nov. from diverse environment.</title>
        <authorList>
            <person name="Octaviana S."/>
        </authorList>
    </citation>
    <scope>NUCLEOTIDE SEQUENCE [LARGE SCALE GENOMIC DNA]</scope>
    <source>
        <strain evidence="3 4">PWU37</strain>
    </source>
</reference>
<evidence type="ECO:0000256" key="2">
    <source>
        <dbReference type="SAM" id="SignalP"/>
    </source>
</evidence>
<dbReference type="Proteomes" id="UP001319180">
    <property type="component" value="Unassembled WGS sequence"/>
</dbReference>
<evidence type="ECO:0008006" key="5">
    <source>
        <dbReference type="Google" id="ProtNLM"/>
    </source>
</evidence>
<proteinExistence type="predicted"/>
<feature type="chain" id="PRO_5042854172" description="Transmembrane protein" evidence="2">
    <location>
        <begin position="21"/>
        <end position="362"/>
    </location>
</feature>
<dbReference type="PROSITE" id="PS51257">
    <property type="entry name" value="PROKAR_LIPOPROTEIN"/>
    <property type="match status" value="1"/>
</dbReference>
<keyword evidence="4" id="KW-1185">Reference proteome</keyword>